<dbReference type="PANTHER" id="PTHR28153:SF1">
    <property type="entry name" value="DUF4484 DOMAIN-CONTAINING PROTEIN"/>
    <property type="match status" value="1"/>
</dbReference>
<protein>
    <submittedName>
        <fullName evidence="1">7753_t:CDS:1</fullName>
    </submittedName>
</protein>
<dbReference type="Pfam" id="PF09804">
    <property type="entry name" value="DENND11"/>
    <property type="match status" value="1"/>
</dbReference>
<dbReference type="InterPro" id="IPR053056">
    <property type="entry name" value="Lipid_Metab_Assoc_Protein"/>
</dbReference>
<name>A0A9N8VYV0_9GLOM</name>
<dbReference type="PANTHER" id="PTHR28153">
    <property type="entry name" value="PROTEIN, PUTATIVE-RELATED"/>
    <property type="match status" value="1"/>
</dbReference>
<organism evidence="1 2">
    <name type="scientific">Paraglomus brasilianum</name>
    <dbReference type="NCBI Taxonomy" id="144538"/>
    <lineage>
        <taxon>Eukaryota</taxon>
        <taxon>Fungi</taxon>
        <taxon>Fungi incertae sedis</taxon>
        <taxon>Mucoromycota</taxon>
        <taxon>Glomeromycotina</taxon>
        <taxon>Glomeromycetes</taxon>
        <taxon>Paraglomerales</taxon>
        <taxon>Paraglomeraceae</taxon>
        <taxon>Paraglomus</taxon>
    </lineage>
</organism>
<dbReference type="AlphaFoldDB" id="A0A9N8VYV0"/>
<reference evidence="1" key="1">
    <citation type="submission" date="2021-06" db="EMBL/GenBank/DDBJ databases">
        <authorList>
            <person name="Kallberg Y."/>
            <person name="Tangrot J."/>
            <person name="Rosling A."/>
        </authorList>
    </citation>
    <scope>NUCLEOTIDE SEQUENCE</scope>
    <source>
        <strain evidence="1">BR232B</strain>
    </source>
</reference>
<dbReference type="GO" id="GO:0005811">
    <property type="term" value="C:lipid droplet"/>
    <property type="evidence" value="ECO:0007669"/>
    <property type="project" value="TreeGrafter"/>
</dbReference>
<proteinExistence type="predicted"/>
<dbReference type="Proteomes" id="UP000789739">
    <property type="component" value="Unassembled WGS sequence"/>
</dbReference>
<keyword evidence="2" id="KW-1185">Reference proteome</keyword>
<gene>
    <name evidence="1" type="ORF">PBRASI_LOCUS792</name>
</gene>
<dbReference type="OrthoDB" id="2152680at2759"/>
<sequence>MVLDEEDIFLGATTTASFTKDSPLVETNTTRRNDIFSSALAGSGDQESVKNVVGIFVNVAELDLRGVEFQAMPSGLHTISQDVIYFARPHYNGLAAFKNLPLFDQSIDRGARMASVGIVVSATPETGQCGQPWRHLDFLKSEVGKRVKQSGDYSSLMHFYSKWGVPLSDYEREENSDSEEPTRRVIAEEGTRGNFELRNRLNGSDTTALAEPIRNADIKLMASHPVRVFADFVRRCGPTIFLLWKAVLLGKRILFFTKPPVEEACYAVYCTCLVGNIPSNVNRLLPKRPAKTKPLFNIGVSDIPMLESFEGGYVACTTDRIFQHKTGLYDIMVNFDPTRQPSVSLSANSSPSKTVSTRINTTDICRYHLLSRLLTRYDPLIEDDEGESGLFTLLSKILCGWIGDERDGYIRLDDSESENVDSFTINENGERQQIEVDIIRYFNTLNADLFNTLRSTLSLSARENDLATYLYSNHLNQLRVNPRYDGEFVEELASLYFDRDVEVVGKRRNWLMYLYVRMLVFLQRLFEWSSSRRLDRA</sequence>
<accession>A0A9N8VYV0</accession>
<dbReference type="EMBL" id="CAJVPI010000044">
    <property type="protein sequence ID" value="CAG8465162.1"/>
    <property type="molecule type" value="Genomic_DNA"/>
</dbReference>
<evidence type="ECO:0000313" key="1">
    <source>
        <dbReference type="EMBL" id="CAG8465162.1"/>
    </source>
</evidence>
<comment type="caution">
    <text evidence="1">The sequence shown here is derived from an EMBL/GenBank/DDBJ whole genome shotgun (WGS) entry which is preliminary data.</text>
</comment>
<evidence type="ECO:0000313" key="2">
    <source>
        <dbReference type="Proteomes" id="UP000789739"/>
    </source>
</evidence>
<dbReference type="InterPro" id="IPR018626">
    <property type="entry name" value="LCHN/Anr2"/>
</dbReference>